<keyword evidence="3" id="KW-1185">Reference proteome</keyword>
<organism evidence="2 3">
    <name type="scientific">Fusarium acutatum</name>
    <dbReference type="NCBI Taxonomy" id="78861"/>
    <lineage>
        <taxon>Eukaryota</taxon>
        <taxon>Fungi</taxon>
        <taxon>Dikarya</taxon>
        <taxon>Ascomycota</taxon>
        <taxon>Pezizomycotina</taxon>
        <taxon>Sordariomycetes</taxon>
        <taxon>Hypocreomycetidae</taxon>
        <taxon>Hypocreales</taxon>
        <taxon>Nectriaceae</taxon>
        <taxon>Fusarium</taxon>
        <taxon>Fusarium fujikuroi species complex</taxon>
    </lineage>
</organism>
<name>A0A8H4N9F1_9HYPO</name>
<dbReference type="EMBL" id="JAADJF010000470">
    <property type="protein sequence ID" value="KAF4416319.1"/>
    <property type="molecule type" value="Genomic_DNA"/>
</dbReference>
<feature type="region of interest" description="Disordered" evidence="1">
    <location>
        <begin position="327"/>
        <end position="350"/>
    </location>
</feature>
<feature type="region of interest" description="Disordered" evidence="1">
    <location>
        <begin position="395"/>
        <end position="498"/>
    </location>
</feature>
<sequence length="498" mass="56670">MDTSMSAGCWDGANYLVAIEVQGQKVYHVELTKLQKYPQLYAQITCHAQSYIYGYAYNGMAYPYYQNRPHYYINLHNLPQDAGHMLWEYLSSGTFTRLQGNPSEKRQEEYFKSIIHVHNVANQFSMEDLKSGFAKEIFRKAQDMGLMELVKLLEEANYRSDLFPKFSVYLEKRLVGSALDYGEGDSQRAFTELQTHPSLSVAQMLLKALTEISDVGCRLGEQNSMIGEVYRRKVAETKAASEFVGWEEPKSPDTRWMKPKNEFAGVRKSAGSRFFGPAAKQEARREIKNSPEWPFQRATAPEPTFYSPSEPAFIPPSMVLPSLVPTSNETVLRPPSRDTSTTSRRRNIPYARRIKTLSEIQEEWKMKAIRRLEQKIRQPSDRDRQRMAKMDFERYESQMEHDASSESPAPGPSTTSGERLSEAATDANNDTADEATKPCDRPRTPIGSEMNLPEYTMTSFDATLQSLTSSPDTLEGDPVEIEGPMDWDAGSSEYDYIP</sequence>
<feature type="compositionally biased region" description="Low complexity" evidence="1">
    <location>
        <begin position="333"/>
        <end position="342"/>
    </location>
</feature>
<comment type="caution">
    <text evidence="2">The sequence shown here is derived from an EMBL/GenBank/DDBJ whole genome shotgun (WGS) entry which is preliminary data.</text>
</comment>
<evidence type="ECO:0000313" key="2">
    <source>
        <dbReference type="EMBL" id="KAF4416319.1"/>
    </source>
</evidence>
<feature type="compositionally biased region" description="Basic and acidic residues" evidence="1">
    <location>
        <begin position="395"/>
        <end position="404"/>
    </location>
</feature>
<dbReference type="AlphaFoldDB" id="A0A8H4N9F1"/>
<evidence type="ECO:0000313" key="3">
    <source>
        <dbReference type="Proteomes" id="UP000536711"/>
    </source>
</evidence>
<dbReference type="Proteomes" id="UP000536711">
    <property type="component" value="Unassembled WGS sequence"/>
</dbReference>
<evidence type="ECO:0000256" key="1">
    <source>
        <dbReference type="SAM" id="MobiDB-lite"/>
    </source>
</evidence>
<feature type="compositionally biased region" description="Acidic residues" evidence="1">
    <location>
        <begin position="474"/>
        <end position="485"/>
    </location>
</feature>
<accession>A0A8H4N9F1</accession>
<proteinExistence type="predicted"/>
<gene>
    <name evidence="2" type="ORF">FACUT_12680</name>
</gene>
<feature type="compositionally biased region" description="Basic and acidic residues" evidence="1">
    <location>
        <begin position="434"/>
        <end position="443"/>
    </location>
</feature>
<dbReference type="OrthoDB" id="5005999at2759"/>
<feature type="compositionally biased region" description="Polar residues" evidence="1">
    <location>
        <begin position="456"/>
        <end position="472"/>
    </location>
</feature>
<reference evidence="2 3" key="1">
    <citation type="submission" date="2020-01" db="EMBL/GenBank/DDBJ databases">
        <title>Identification and distribution of gene clusters putatively required for synthesis of sphingolipid metabolism inhibitors in phylogenetically diverse species of the filamentous fungus Fusarium.</title>
        <authorList>
            <person name="Kim H.-S."/>
            <person name="Busman M."/>
            <person name="Brown D.W."/>
            <person name="Divon H."/>
            <person name="Uhlig S."/>
            <person name="Proctor R.H."/>
        </authorList>
    </citation>
    <scope>NUCLEOTIDE SEQUENCE [LARGE SCALE GENOMIC DNA]</scope>
    <source>
        <strain evidence="2 3">NRRL 13308</strain>
    </source>
</reference>
<protein>
    <submittedName>
        <fullName evidence="2">Uncharacterized protein</fullName>
    </submittedName>
</protein>